<comment type="similarity">
    <text evidence="1 2">Belongs to the phD/YefM antitoxin family.</text>
</comment>
<dbReference type="Gene3D" id="1.10.1220.170">
    <property type="match status" value="1"/>
</dbReference>
<dbReference type="InterPro" id="IPR036165">
    <property type="entry name" value="YefM-like_sf"/>
</dbReference>
<dbReference type="InterPro" id="IPR051405">
    <property type="entry name" value="phD/YefM_antitoxin"/>
</dbReference>
<protein>
    <recommendedName>
        <fullName evidence="2">Antitoxin</fullName>
    </recommendedName>
</protein>
<dbReference type="InterPro" id="IPR006442">
    <property type="entry name" value="Antitoxin_Phd/YefM"/>
</dbReference>
<keyword evidence="4" id="KW-1185">Reference proteome</keyword>
<comment type="function">
    <text evidence="2">Antitoxin component of a type II toxin-antitoxin (TA) system.</text>
</comment>
<evidence type="ECO:0000256" key="2">
    <source>
        <dbReference type="RuleBase" id="RU362080"/>
    </source>
</evidence>
<dbReference type="EMBL" id="SJSL01000003">
    <property type="protein sequence ID" value="TCD00389.1"/>
    <property type="molecule type" value="Genomic_DNA"/>
</dbReference>
<dbReference type="NCBIfam" id="TIGR01552">
    <property type="entry name" value="phd_fam"/>
    <property type="match status" value="1"/>
</dbReference>
<evidence type="ECO:0000313" key="3">
    <source>
        <dbReference type="EMBL" id="TCD00389.1"/>
    </source>
</evidence>
<comment type="caution">
    <text evidence="3">The sequence shown here is derived from an EMBL/GenBank/DDBJ whole genome shotgun (WGS) entry which is preliminary data.</text>
</comment>
<dbReference type="Pfam" id="PF02604">
    <property type="entry name" value="PhdYeFM_antitox"/>
    <property type="match status" value="1"/>
</dbReference>
<dbReference type="RefSeq" id="WP_131596738.1">
    <property type="nucleotide sequence ID" value="NZ_SJSL01000003.1"/>
</dbReference>
<organism evidence="3 4">
    <name type="scientific">Pedobacter psychroterrae</name>
    <dbReference type="NCBI Taxonomy" id="2530453"/>
    <lineage>
        <taxon>Bacteria</taxon>
        <taxon>Pseudomonadati</taxon>
        <taxon>Bacteroidota</taxon>
        <taxon>Sphingobacteriia</taxon>
        <taxon>Sphingobacteriales</taxon>
        <taxon>Sphingobacteriaceae</taxon>
        <taxon>Pedobacter</taxon>
    </lineage>
</organism>
<dbReference type="OrthoDB" id="1524837at2"/>
<dbReference type="PANTHER" id="PTHR33713:SF6">
    <property type="entry name" value="ANTITOXIN YEFM"/>
    <property type="match status" value="1"/>
</dbReference>
<reference evidence="3 4" key="1">
    <citation type="submission" date="2019-02" db="EMBL/GenBank/DDBJ databases">
        <title>Pedobacter sp. RP-1-14 sp. nov., isolated from Arctic soil.</title>
        <authorList>
            <person name="Dahal R.H."/>
        </authorList>
    </citation>
    <scope>NUCLEOTIDE SEQUENCE [LARGE SCALE GENOMIC DNA]</scope>
    <source>
        <strain evidence="3 4">RP-1-14</strain>
    </source>
</reference>
<gene>
    <name evidence="3" type="ORF">EZ437_14280</name>
</gene>
<name>A0A4R0NJJ7_9SPHI</name>
<dbReference type="Gene3D" id="3.40.1620.10">
    <property type="entry name" value="YefM-like domain"/>
    <property type="match status" value="1"/>
</dbReference>
<proteinExistence type="inferred from homology"/>
<dbReference type="AlphaFoldDB" id="A0A4R0NJJ7"/>
<evidence type="ECO:0000313" key="4">
    <source>
        <dbReference type="Proteomes" id="UP000293347"/>
    </source>
</evidence>
<dbReference type="SUPFAM" id="SSF143120">
    <property type="entry name" value="YefM-like"/>
    <property type="match status" value="1"/>
</dbReference>
<evidence type="ECO:0000256" key="1">
    <source>
        <dbReference type="ARBA" id="ARBA00009981"/>
    </source>
</evidence>
<dbReference type="PANTHER" id="PTHR33713">
    <property type="entry name" value="ANTITOXIN YAFN-RELATED"/>
    <property type="match status" value="1"/>
</dbReference>
<sequence>MEITTYSNFRQHLKSFLDKVFLSQGPLYISRNNGEDVVVLSKADYESLMETFHLMKSPKNASRLMEGIVEYKKGKGQERSLIEE</sequence>
<accession>A0A4R0NJJ7</accession>
<dbReference type="Proteomes" id="UP000293347">
    <property type="component" value="Unassembled WGS sequence"/>
</dbReference>